<feature type="transmembrane region" description="Helical" evidence="7">
    <location>
        <begin position="85"/>
        <end position="104"/>
    </location>
</feature>
<evidence type="ECO:0000256" key="7">
    <source>
        <dbReference type="SAM" id="Phobius"/>
    </source>
</evidence>
<dbReference type="AlphaFoldDB" id="A0A645GPG2"/>
<protein>
    <recommendedName>
        <fullName evidence="9">ABC transmembrane type-1 domain-containing protein</fullName>
    </recommendedName>
</protein>
<dbReference type="PANTHER" id="PTHR43005:SF1">
    <property type="entry name" value="SPERMIDINE_PUTRESCINE TRANSPORT SYSTEM PERMEASE PROTEIN"/>
    <property type="match status" value="1"/>
</dbReference>
<evidence type="ECO:0008006" key="9">
    <source>
        <dbReference type="Google" id="ProtNLM"/>
    </source>
</evidence>
<evidence type="ECO:0000256" key="6">
    <source>
        <dbReference type="ARBA" id="ARBA00023136"/>
    </source>
</evidence>
<evidence type="ECO:0000256" key="5">
    <source>
        <dbReference type="ARBA" id="ARBA00022989"/>
    </source>
</evidence>
<evidence type="ECO:0000256" key="2">
    <source>
        <dbReference type="ARBA" id="ARBA00022448"/>
    </source>
</evidence>
<dbReference type="EMBL" id="VSSQ01077799">
    <property type="protein sequence ID" value="MPN27789.1"/>
    <property type="molecule type" value="Genomic_DNA"/>
</dbReference>
<dbReference type="PANTHER" id="PTHR43005">
    <property type="entry name" value="BLR7065 PROTEIN"/>
    <property type="match status" value="1"/>
</dbReference>
<proteinExistence type="predicted"/>
<dbReference type="InterPro" id="IPR035906">
    <property type="entry name" value="MetI-like_sf"/>
</dbReference>
<keyword evidence="4 7" id="KW-0812">Transmembrane</keyword>
<comment type="subcellular location">
    <subcellularLocation>
        <location evidence="1">Cell membrane</location>
        <topology evidence="1">Multi-pass membrane protein</topology>
    </subcellularLocation>
</comment>
<keyword evidence="6 7" id="KW-0472">Membrane</keyword>
<gene>
    <name evidence="8" type="ORF">SDC9_175223</name>
</gene>
<name>A0A645GPG2_9ZZZZ</name>
<keyword evidence="5 7" id="KW-1133">Transmembrane helix</keyword>
<evidence type="ECO:0000256" key="1">
    <source>
        <dbReference type="ARBA" id="ARBA00004651"/>
    </source>
</evidence>
<keyword evidence="2" id="KW-0813">Transport</keyword>
<keyword evidence="3" id="KW-1003">Cell membrane</keyword>
<dbReference type="SUPFAM" id="SSF161098">
    <property type="entry name" value="MetI-like"/>
    <property type="match status" value="1"/>
</dbReference>
<organism evidence="8">
    <name type="scientific">bioreactor metagenome</name>
    <dbReference type="NCBI Taxonomy" id="1076179"/>
    <lineage>
        <taxon>unclassified sequences</taxon>
        <taxon>metagenomes</taxon>
        <taxon>ecological metagenomes</taxon>
    </lineage>
</organism>
<dbReference type="Gene3D" id="1.10.3720.10">
    <property type="entry name" value="MetI-like"/>
    <property type="match status" value="1"/>
</dbReference>
<evidence type="ECO:0000313" key="8">
    <source>
        <dbReference type="EMBL" id="MPN27789.1"/>
    </source>
</evidence>
<evidence type="ECO:0000256" key="4">
    <source>
        <dbReference type="ARBA" id="ARBA00022692"/>
    </source>
</evidence>
<reference evidence="8" key="1">
    <citation type="submission" date="2019-08" db="EMBL/GenBank/DDBJ databases">
        <authorList>
            <person name="Kucharzyk K."/>
            <person name="Murdoch R.W."/>
            <person name="Higgins S."/>
            <person name="Loffler F."/>
        </authorList>
    </citation>
    <scope>NUCLEOTIDE SEQUENCE</scope>
</reference>
<evidence type="ECO:0000256" key="3">
    <source>
        <dbReference type="ARBA" id="ARBA00022475"/>
    </source>
</evidence>
<dbReference type="GO" id="GO:0005886">
    <property type="term" value="C:plasma membrane"/>
    <property type="evidence" value="ECO:0007669"/>
    <property type="project" value="UniProtKB-SubCell"/>
</dbReference>
<comment type="caution">
    <text evidence="8">The sequence shown here is derived from an EMBL/GenBank/DDBJ whole genome shotgun (WGS) entry which is preliminary data.</text>
</comment>
<accession>A0A645GPG2</accession>
<sequence length="127" mass="14006">MVGAALILCMVFGYLIALMLDCDIPGKTLSRTLILSPFFIMTTTTGVLWKTTILNTNFGWVGAIADFFGFKAIDFVSYYSRPLLVFLFVWQWMPFFVLVLLGGLQGNPGGGDRAGELGRVQLVRDGI</sequence>